<reference evidence="2 3" key="1">
    <citation type="submission" date="2018-08" db="EMBL/GenBank/DDBJ databases">
        <title>Genomic investigation of the strawberry pathogen Phytophthora fragariae indicates pathogenicity is determined by transcriptional variation in three key races.</title>
        <authorList>
            <person name="Adams T.M."/>
            <person name="Armitage A.D."/>
            <person name="Sobczyk M.K."/>
            <person name="Bates H.J."/>
            <person name="Dunwell J.M."/>
            <person name="Nellist C.F."/>
            <person name="Harrison R.J."/>
        </authorList>
    </citation>
    <scope>NUCLEOTIDE SEQUENCE [LARGE SCALE GENOMIC DNA]</scope>
    <source>
        <strain evidence="2 3">BC-1</strain>
    </source>
</reference>
<dbReference type="AlphaFoldDB" id="A0A6A3YC35"/>
<gene>
    <name evidence="2" type="ORF">PF002_g17203</name>
</gene>
<proteinExistence type="predicted"/>
<accession>A0A6A3YC35</accession>
<evidence type="ECO:0000313" key="2">
    <source>
        <dbReference type="EMBL" id="KAE9216027.1"/>
    </source>
</evidence>
<comment type="caution">
    <text evidence="2">The sequence shown here is derived from an EMBL/GenBank/DDBJ whole genome shotgun (WGS) entry which is preliminary data.</text>
</comment>
<sequence length="86" mass="9216">MPCSRTVSVQKDLENLVGNDSFTYFNGLLSTGSISDANMAKANRNSSRHWLSPSGQAMPEILYGGVNPSDKLAITYPKDLANAAIP</sequence>
<dbReference type="InterPro" id="IPR036881">
    <property type="entry name" value="Glyco_hydro_3_C_sf"/>
</dbReference>
<dbReference type="EMBL" id="QXGD01001059">
    <property type="protein sequence ID" value="KAE9216027.1"/>
    <property type="molecule type" value="Genomic_DNA"/>
</dbReference>
<evidence type="ECO:0000313" key="3">
    <source>
        <dbReference type="Proteomes" id="UP000440367"/>
    </source>
</evidence>
<dbReference type="GO" id="GO:0005975">
    <property type="term" value="P:carbohydrate metabolic process"/>
    <property type="evidence" value="ECO:0007669"/>
    <property type="project" value="InterPro"/>
</dbReference>
<protein>
    <submittedName>
        <fullName evidence="2">Uncharacterized protein</fullName>
    </submittedName>
</protein>
<name>A0A6A3YC35_9STRA</name>
<dbReference type="Proteomes" id="UP000440367">
    <property type="component" value="Unassembled WGS sequence"/>
</dbReference>
<organism evidence="2 3">
    <name type="scientific">Phytophthora fragariae</name>
    <dbReference type="NCBI Taxonomy" id="53985"/>
    <lineage>
        <taxon>Eukaryota</taxon>
        <taxon>Sar</taxon>
        <taxon>Stramenopiles</taxon>
        <taxon>Oomycota</taxon>
        <taxon>Peronosporomycetes</taxon>
        <taxon>Peronosporales</taxon>
        <taxon>Peronosporaceae</taxon>
        <taxon>Phytophthora</taxon>
    </lineage>
</organism>
<dbReference type="GO" id="GO:0004553">
    <property type="term" value="F:hydrolase activity, hydrolyzing O-glycosyl compounds"/>
    <property type="evidence" value="ECO:0007669"/>
    <property type="project" value="InterPro"/>
</dbReference>
<dbReference type="SUPFAM" id="SSF52279">
    <property type="entry name" value="Beta-D-glucan exohydrolase, C-terminal domain"/>
    <property type="match status" value="1"/>
</dbReference>
<keyword evidence="1" id="KW-0378">Hydrolase</keyword>
<evidence type="ECO:0000256" key="1">
    <source>
        <dbReference type="ARBA" id="ARBA00022801"/>
    </source>
</evidence>